<dbReference type="InterPro" id="IPR011022">
    <property type="entry name" value="Arrestin_C-like"/>
</dbReference>
<reference evidence="2 3" key="1">
    <citation type="journal article" date="2015" name="Genome Biol. Evol.">
        <title>Phylogenomic analyses indicate that early fungi evolved digesting cell walls of algal ancestors of land plants.</title>
        <authorList>
            <person name="Chang Y."/>
            <person name="Wang S."/>
            <person name="Sekimoto S."/>
            <person name="Aerts A.L."/>
            <person name="Choi C."/>
            <person name="Clum A."/>
            <person name="LaButti K.M."/>
            <person name="Lindquist E.A."/>
            <person name="Yee Ngan C."/>
            <person name="Ohm R.A."/>
            <person name="Salamov A.A."/>
            <person name="Grigoriev I.V."/>
            <person name="Spatafora J.W."/>
            <person name="Berbee M.L."/>
        </authorList>
    </citation>
    <scope>NUCLEOTIDE SEQUENCE [LARGE SCALE GENOMIC DNA]</scope>
    <source>
        <strain evidence="2 3">NRRL 28638</strain>
    </source>
</reference>
<protein>
    <recommendedName>
        <fullName evidence="1">Arrestin C-terminal-like domain-containing protein</fullName>
    </recommendedName>
</protein>
<dbReference type="Proteomes" id="UP000070444">
    <property type="component" value="Unassembled WGS sequence"/>
</dbReference>
<dbReference type="EMBL" id="KQ964425">
    <property type="protein sequence ID" value="KXN74326.1"/>
    <property type="molecule type" value="Genomic_DNA"/>
</dbReference>
<accession>A0A137PH42</accession>
<evidence type="ECO:0000313" key="3">
    <source>
        <dbReference type="Proteomes" id="UP000070444"/>
    </source>
</evidence>
<dbReference type="InterPro" id="IPR014752">
    <property type="entry name" value="Arrestin-like_C"/>
</dbReference>
<keyword evidence="3" id="KW-1185">Reference proteome</keyword>
<gene>
    <name evidence="2" type="ORF">CONCODRAFT_83032</name>
</gene>
<proteinExistence type="predicted"/>
<dbReference type="GO" id="GO:0030674">
    <property type="term" value="F:protein-macromolecule adaptor activity"/>
    <property type="evidence" value="ECO:0007669"/>
    <property type="project" value="TreeGrafter"/>
</dbReference>
<dbReference type="AlphaFoldDB" id="A0A137PH42"/>
<evidence type="ECO:0000259" key="1">
    <source>
        <dbReference type="Pfam" id="PF02752"/>
    </source>
</evidence>
<dbReference type="OrthoDB" id="2333384at2759"/>
<dbReference type="PANTHER" id="PTHR11188">
    <property type="entry name" value="ARRESTIN DOMAIN CONTAINING PROTEIN"/>
    <property type="match status" value="1"/>
</dbReference>
<dbReference type="InterPro" id="IPR050357">
    <property type="entry name" value="Arrestin_domain-protein"/>
</dbReference>
<dbReference type="GO" id="GO:0031625">
    <property type="term" value="F:ubiquitin protein ligase binding"/>
    <property type="evidence" value="ECO:0007669"/>
    <property type="project" value="TreeGrafter"/>
</dbReference>
<dbReference type="Gene3D" id="2.60.40.640">
    <property type="match status" value="1"/>
</dbReference>
<feature type="domain" description="Arrestin C-terminal-like" evidence="1">
    <location>
        <begin position="173"/>
        <end position="306"/>
    </location>
</feature>
<sequence length="346" mass="39808">MKDLLNLLNSLSFTNSLKVDLKLLSDGIYVPKLTEEYEQFSIQGDLQIHCSYPKTINKITLKFKGCIDRLRSSESTPQKSVIIENEMELLSSSINLDKGDSVLSFEMELPRSLLPSIDSEYFKLSYTMIALVETESSKIPFNFPVKVYNHHLIPHIDLRLNSYNDSGSIEDVMDYTVDFPKRFYSKDELIPLKMFIELENNVQLNYITATLSQKVELMDYSTQTPISKTPYLVDLSKETEYFRKKLSTYSIEFYLRIPNSSEKLLVPTLDSSYFEVCHQVQISVNYQVEGKPLTKYLNIKVPVAISTQIKNSFVELPDYRDLDLVAREEGDKLLGFVGELPPIYSV</sequence>
<evidence type="ECO:0000313" key="2">
    <source>
        <dbReference type="EMBL" id="KXN74326.1"/>
    </source>
</evidence>
<organism evidence="2 3">
    <name type="scientific">Conidiobolus coronatus (strain ATCC 28846 / CBS 209.66 / NRRL 28638)</name>
    <name type="common">Delacroixia coronata</name>
    <dbReference type="NCBI Taxonomy" id="796925"/>
    <lineage>
        <taxon>Eukaryota</taxon>
        <taxon>Fungi</taxon>
        <taxon>Fungi incertae sedis</taxon>
        <taxon>Zoopagomycota</taxon>
        <taxon>Entomophthoromycotina</taxon>
        <taxon>Entomophthoromycetes</taxon>
        <taxon>Entomophthorales</taxon>
        <taxon>Ancylistaceae</taxon>
        <taxon>Conidiobolus</taxon>
    </lineage>
</organism>
<dbReference type="GO" id="GO:0005829">
    <property type="term" value="C:cytosol"/>
    <property type="evidence" value="ECO:0007669"/>
    <property type="project" value="TreeGrafter"/>
</dbReference>
<dbReference type="Pfam" id="PF02752">
    <property type="entry name" value="Arrestin_C"/>
    <property type="match status" value="1"/>
</dbReference>
<name>A0A137PH42_CONC2</name>
<dbReference type="PANTHER" id="PTHR11188:SF17">
    <property type="entry name" value="FI21816P1"/>
    <property type="match status" value="1"/>
</dbReference>
<dbReference type="GO" id="GO:0005886">
    <property type="term" value="C:plasma membrane"/>
    <property type="evidence" value="ECO:0007669"/>
    <property type="project" value="TreeGrafter"/>
</dbReference>
<dbReference type="GO" id="GO:0070086">
    <property type="term" value="P:ubiquitin-dependent endocytosis"/>
    <property type="evidence" value="ECO:0007669"/>
    <property type="project" value="TreeGrafter"/>
</dbReference>